<comment type="subcellular location">
    <subcellularLocation>
        <location evidence="6">Cytoplasm</location>
    </subcellularLocation>
</comment>
<dbReference type="HAMAP" id="MF_00074">
    <property type="entry name" value="16SrRNA_methyltr_G"/>
    <property type="match status" value="1"/>
</dbReference>
<protein>
    <recommendedName>
        <fullName evidence="6">Ribosomal RNA small subunit methyltransferase G</fullName>
        <ecNumber evidence="6">2.1.1.-</ecNumber>
    </recommendedName>
    <alternativeName>
        <fullName evidence="6">16S rRNA 7-methylguanosine methyltransferase</fullName>
        <shortName evidence="6">16S rRNA m7G methyltransferase</shortName>
    </alternativeName>
</protein>
<dbReference type="Gene3D" id="3.40.50.150">
    <property type="entry name" value="Vaccinia Virus protein VP39"/>
    <property type="match status" value="1"/>
</dbReference>
<comment type="caution">
    <text evidence="6">Lacks conserved residue(s) required for the propagation of feature annotation.</text>
</comment>
<dbReference type="PIRSF" id="PIRSF003078">
    <property type="entry name" value="GidB"/>
    <property type="match status" value="1"/>
</dbReference>
<keyword evidence="4 6" id="KW-0808">Transferase</keyword>
<evidence type="ECO:0000313" key="8">
    <source>
        <dbReference type="Proteomes" id="UP000301475"/>
    </source>
</evidence>
<comment type="function">
    <text evidence="6">Specifically methylates the N7 position of a guanine in 16S rRNA.</text>
</comment>
<dbReference type="EMBL" id="CP039381">
    <property type="protein sequence ID" value="QCT06725.1"/>
    <property type="molecule type" value="Genomic_DNA"/>
</dbReference>
<keyword evidence="1 6" id="KW-0963">Cytoplasm</keyword>
<dbReference type="InterPro" id="IPR003682">
    <property type="entry name" value="rRNA_ssu_MeTfrase_G"/>
</dbReference>
<name>A0A4P8XUI8_9FIRM</name>
<comment type="similarity">
    <text evidence="6">Belongs to the methyltransferase superfamily. RNA methyltransferase RsmG family.</text>
</comment>
<dbReference type="AlphaFoldDB" id="A0A4P8XUI8"/>
<dbReference type="EC" id="2.1.1.-" evidence="6"/>
<keyword evidence="2 6" id="KW-0698">rRNA processing</keyword>
<dbReference type="PANTHER" id="PTHR31760">
    <property type="entry name" value="S-ADENOSYL-L-METHIONINE-DEPENDENT METHYLTRANSFERASES SUPERFAMILY PROTEIN"/>
    <property type="match status" value="1"/>
</dbReference>
<reference evidence="7 8" key="1">
    <citation type="submission" date="2019-04" db="EMBL/GenBank/DDBJ databases">
        <authorList>
            <person name="Embree M."/>
            <person name="Gaffney J.R."/>
        </authorList>
    </citation>
    <scope>NUCLEOTIDE SEQUENCE [LARGE SCALE GENOMIC DNA]</scope>
    <source>
        <strain evidence="7 8">JE7A12</strain>
    </source>
</reference>
<dbReference type="GO" id="GO:0005829">
    <property type="term" value="C:cytosol"/>
    <property type="evidence" value="ECO:0007669"/>
    <property type="project" value="TreeGrafter"/>
</dbReference>
<keyword evidence="8" id="KW-1185">Reference proteome</keyword>
<evidence type="ECO:0000256" key="6">
    <source>
        <dbReference type="HAMAP-Rule" id="MF_00074"/>
    </source>
</evidence>
<evidence type="ECO:0000256" key="3">
    <source>
        <dbReference type="ARBA" id="ARBA00022603"/>
    </source>
</evidence>
<keyword evidence="5 6" id="KW-0949">S-adenosyl-L-methionine</keyword>
<sequence length="235" mass="26435">MIETLVNALAKENVTLNDTQIGQFKKYYQLLIEWNKKMNLTAITEPTEVAIKHFYDSITFLFHTDIKECGKVIDVGTGAGFPGIPLKIMRPDIQLTLLDSLNKRLIFLQEVCDNIGIDAEIIHKRAEEGGRDKNLREKFDIATSRAVANMNTLSEYLMPFVKVKGKMVAMKGKNGAEELENAKGAIKTLNGEIVKCDEFLLPNGDERTIIVVNKKSHTPMQYPRQGGKIKNNPLK</sequence>
<evidence type="ECO:0000256" key="2">
    <source>
        <dbReference type="ARBA" id="ARBA00022552"/>
    </source>
</evidence>
<keyword evidence="3 6" id="KW-0489">Methyltransferase</keyword>
<evidence type="ECO:0000256" key="4">
    <source>
        <dbReference type="ARBA" id="ARBA00022679"/>
    </source>
</evidence>
<feature type="binding site" evidence="6">
    <location>
        <position position="76"/>
    </location>
    <ligand>
        <name>S-adenosyl-L-methionine</name>
        <dbReference type="ChEBI" id="CHEBI:59789"/>
    </ligand>
</feature>
<feature type="binding site" evidence="6">
    <location>
        <position position="81"/>
    </location>
    <ligand>
        <name>S-adenosyl-L-methionine</name>
        <dbReference type="ChEBI" id="CHEBI:59789"/>
    </ligand>
</feature>
<dbReference type="NCBIfam" id="TIGR00138">
    <property type="entry name" value="rsmG_gidB"/>
    <property type="match status" value="1"/>
</dbReference>
<dbReference type="RefSeq" id="WP_138156774.1">
    <property type="nucleotide sequence ID" value="NZ_CP039381.1"/>
</dbReference>
<dbReference type="SUPFAM" id="SSF53335">
    <property type="entry name" value="S-adenosyl-L-methionine-dependent methyltransferases"/>
    <property type="match status" value="1"/>
</dbReference>
<dbReference type="KEGG" id="ruj:E5Z56_04795"/>
<proteinExistence type="inferred from homology"/>
<dbReference type="Pfam" id="PF02527">
    <property type="entry name" value="GidB"/>
    <property type="match status" value="1"/>
</dbReference>
<feature type="binding site" evidence="6">
    <location>
        <begin position="126"/>
        <end position="127"/>
    </location>
    <ligand>
        <name>S-adenosyl-L-methionine</name>
        <dbReference type="ChEBI" id="CHEBI:59789"/>
    </ligand>
</feature>
<evidence type="ECO:0000256" key="5">
    <source>
        <dbReference type="ARBA" id="ARBA00022691"/>
    </source>
</evidence>
<dbReference type="FunFam" id="3.40.50.150:FF:000041">
    <property type="entry name" value="Ribosomal RNA small subunit methyltransferase G"/>
    <property type="match status" value="1"/>
</dbReference>
<dbReference type="Proteomes" id="UP000301475">
    <property type="component" value="Chromosome"/>
</dbReference>
<dbReference type="PANTHER" id="PTHR31760:SF0">
    <property type="entry name" value="S-ADENOSYL-L-METHIONINE-DEPENDENT METHYLTRANSFERASES SUPERFAMILY PROTEIN"/>
    <property type="match status" value="1"/>
</dbReference>
<feature type="binding site" evidence="6">
    <location>
        <position position="145"/>
    </location>
    <ligand>
        <name>S-adenosyl-L-methionine</name>
        <dbReference type="ChEBI" id="CHEBI:59789"/>
    </ligand>
</feature>
<dbReference type="InterPro" id="IPR029063">
    <property type="entry name" value="SAM-dependent_MTases_sf"/>
</dbReference>
<organism evidence="7 8">
    <name type="scientific">Ruminococcus bovis</name>
    <dbReference type="NCBI Taxonomy" id="2564099"/>
    <lineage>
        <taxon>Bacteria</taxon>
        <taxon>Bacillati</taxon>
        <taxon>Bacillota</taxon>
        <taxon>Clostridia</taxon>
        <taxon>Eubacteriales</taxon>
        <taxon>Oscillospiraceae</taxon>
        <taxon>Ruminococcus</taxon>
    </lineage>
</organism>
<dbReference type="GO" id="GO:0070043">
    <property type="term" value="F:rRNA (guanine-N7-)-methyltransferase activity"/>
    <property type="evidence" value="ECO:0007669"/>
    <property type="project" value="UniProtKB-UniRule"/>
</dbReference>
<gene>
    <name evidence="6 7" type="primary">rsmG</name>
    <name evidence="7" type="ORF">E5Z56_04795</name>
</gene>
<evidence type="ECO:0000256" key="1">
    <source>
        <dbReference type="ARBA" id="ARBA00022490"/>
    </source>
</evidence>
<accession>A0A4P8XUI8</accession>
<dbReference type="OrthoDB" id="9808773at2"/>
<evidence type="ECO:0000313" key="7">
    <source>
        <dbReference type="EMBL" id="QCT06725.1"/>
    </source>
</evidence>